<dbReference type="SMART" id="SM00421">
    <property type="entry name" value="HTH_LUXR"/>
    <property type="match status" value="1"/>
</dbReference>
<evidence type="ECO:0000256" key="3">
    <source>
        <dbReference type="ARBA" id="ARBA00023163"/>
    </source>
</evidence>
<dbReference type="InterPro" id="IPR036388">
    <property type="entry name" value="WH-like_DNA-bd_sf"/>
</dbReference>
<organism evidence="6 7">
    <name type="scientific">Erwinia persicina</name>
    <dbReference type="NCBI Taxonomy" id="55211"/>
    <lineage>
        <taxon>Bacteria</taxon>
        <taxon>Pseudomonadati</taxon>
        <taxon>Pseudomonadota</taxon>
        <taxon>Gammaproteobacteria</taxon>
        <taxon>Enterobacterales</taxon>
        <taxon>Erwiniaceae</taxon>
        <taxon>Erwinia</taxon>
    </lineage>
</organism>
<dbReference type="PRINTS" id="PR00038">
    <property type="entry name" value="HTHLUXR"/>
</dbReference>
<gene>
    <name evidence="6" type="ORF">EpCFBP13511_17540</name>
    <name evidence="5" type="ORF">IFT93_17135</name>
</gene>
<dbReference type="OrthoDB" id="1806906at2"/>
<accession>A0A4U3F299</accession>
<dbReference type="Gene3D" id="1.10.10.10">
    <property type="entry name" value="Winged helix-like DNA-binding domain superfamily/Winged helix DNA-binding domain"/>
    <property type="match status" value="1"/>
</dbReference>
<dbReference type="Proteomes" id="UP000306393">
    <property type="component" value="Unassembled WGS sequence"/>
</dbReference>
<dbReference type="AlphaFoldDB" id="A0A4U3F299"/>
<evidence type="ECO:0000313" key="7">
    <source>
        <dbReference type="Proteomes" id="UP000306393"/>
    </source>
</evidence>
<dbReference type="Pfam" id="PF00196">
    <property type="entry name" value="GerE"/>
    <property type="match status" value="1"/>
</dbReference>
<dbReference type="GO" id="GO:0006355">
    <property type="term" value="P:regulation of DNA-templated transcription"/>
    <property type="evidence" value="ECO:0007669"/>
    <property type="project" value="InterPro"/>
</dbReference>
<dbReference type="PANTHER" id="PTHR44688">
    <property type="entry name" value="DNA-BINDING TRANSCRIPTIONAL ACTIVATOR DEVR_DOSR"/>
    <property type="match status" value="1"/>
</dbReference>
<evidence type="ECO:0000313" key="5">
    <source>
        <dbReference type="EMBL" id="MBD8108121.1"/>
    </source>
</evidence>
<feature type="domain" description="HTH luxR-type" evidence="4">
    <location>
        <begin position="151"/>
        <end position="216"/>
    </location>
</feature>
<dbReference type="PANTHER" id="PTHR44688:SF16">
    <property type="entry name" value="DNA-BINDING TRANSCRIPTIONAL ACTIVATOR DEVR_DOSR"/>
    <property type="match status" value="1"/>
</dbReference>
<evidence type="ECO:0000313" key="8">
    <source>
        <dbReference type="Proteomes" id="UP000661012"/>
    </source>
</evidence>
<keyword evidence="8" id="KW-1185">Reference proteome</keyword>
<dbReference type="CDD" id="cd06170">
    <property type="entry name" value="LuxR_C_like"/>
    <property type="match status" value="1"/>
</dbReference>
<name>A0A4U3F299_9GAMM</name>
<keyword evidence="3" id="KW-0804">Transcription</keyword>
<dbReference type="EMBL" id="JACYNN010000015">
    <property type="protein sequence ID" value="MBD8108121.1"/>
    <property type="molecule type" value="Genomic_DNA"/>
</dbReference>
<proteinExistence type="predicted"/>
<dbReference type="EMBL" id="QGAC01000018">
    <property type="protein sequence ID" value="TKJ86656.1"/>
    <property type="molecule type" value="Genomic_DNA"/>
</dbReference>
<reference evidence="6 7" key="1">
    <citation type="journal article" date="2019" name="Sci. Rep.">
        <title>Differences in resource use lead to coexistence of seed-transmitted microbial populations.</title>
        <authorList>
            <person name="Torres-Cortes G."/>
            <person name="Garcia B.J."/>
            <person name="Compant S."/>
            <person name="Rezki S."/>
            <person name="Jones P."/>
            <person name="Preveaux A."/>
            <person name="Briand M."/>
            <person name="Roulet A."/>
            <person name="Bouchez O."/>
            <person name="Jacobson D."/>
            <person name="Barret M."/>
        </authorList>
    </citation>
    <scope>NUCLEOTIDE SEQUENCE [LARGE SCALE GENOMIC DNA]</scope>
    <source>
        <strain evidence="6 7">CFBP13511</strain>
    </source>
</reference>
<dbReference type="RefSeq" id="WP_137269701.1">
    <property type="nucleotide sequence ID" value="NZ_JACYNM010000015.1"/>
</dbReference>
<reference evidence="5 8" key="2">
    <citation type="journal article" date="2020" name="FEMS Microbiol. Ecol.">
        <title>Temporal dynamics of bacterial communities during seed development and maturation.</title>
        <authorList>
            <person name="Chesneau G."/>
            <person name="Torres-Cortes G."/>
            <person name="Briand M."/>
            <person name="Darrasse A."/>
            <person name="Preveaux A."/>
            <person name="Marais C."/>
            <person name="Jacques M.A."/>
            <person name="Shade A."/>
            <person name="Barret M."/>
        </authorList>
    </citation>
    <scope>NUCLEOTIDE SEQUENCE [LARGE SCALE GENOMIC DNA]</scope>
    <source>
        <strain evidence="5 8">CFBP13732</strain>
    </source>
</reference>
<evidence type="ECO:0000256" key="1">
    <source>
        <dbReference type="ARBA" id="ARBA00023015"/>
    </source>
</evidence>
<dbReference type="InterPro" id="IPR000792">
    <property type="entry name" value="Tscrpt_reg_LuxR_C"/>
</dbReference>
<dbReference type="PROSITE" id="PS50043">
    <property type="entry name" value="HTH_LUXR_2"/>
    <property type="match status" value="1"/>
</dbReference>
<dbReference type="SUPFAM" id="SSF46894">
    <property type="entry name" value="C-terminal effector domain of the bipartite response regulators"/>
    <property type="match status" value="1"/>
</dbReference>
<keyword evidence="1" id="KW-0805">Transcription regulation</keyword>
<dbReference type="InterPro" id="IPR016032">
    <property type="entry name" value="Sig_transdc_resp-reg_C-effctor"/>
</dbReference>
<dbReference type="Proteomes" id="UP000661012">
    <property type="component" value="Unassembled WGS sequence"/>
</dbReference>
<sequence>MGILTPSVQPEAFIHECLYTVTHLIPGASAVFYLVDSNLVPGQHLLSGIPADVHQAYLQDFLVLDPLHPRLFNHQPVTLAGMHEAIHSTPYYRQFMVPNHMEDMTEIFVRRRKRIVAGLSIIRDCAFTAAERLRLRASLPLIELATEELIPGAAHCHLTPKELQIVGMVREGACNKRIARQLDVSLSTVKTHLRNIFAKTQVNSRTELAAGSGLTYHRETRY</sequence>
<keyword evidence="2" id="KW-0238">DNA-binding</keyword>
<evidence type="ECO:0000256" key="2">
    <source>
        <dbReference type="ARBA" id="ARBA00023125"/>
    </source>
</evidence>
<protein>
    <submittedName>
        <fullName evidence="6">Helix-turn-helix transcriptional regulator</fullName>
    </submittedName>
</protein>
<dbReference type="PROSITE" id="PS00622">
    <property type="entry name" value="HTH_LUXR_1"/>
    <property type="match status" value="1"/>
</dbReference>
<dbReference type="STRING" id="1219360.GCA_001571305_04120"/>
<evidence type="ECO:0000259" key="4">
    <source>
        <dbReference type="PROSITE" id="PS50043"/>
    </source>
</evidence>
<evidence type="ECO:0000313" key="6">
    <source>
        <dbReference type="EMBL" id="TKJ86656.1"/>
    </source>
</evidence>
<comment type="caution">
    <text evidence="6">The sequence shown here is derived from an EMBL/GenBank/DDBJ whole genome shotgun (WGS) entry which is preliminary data.</text>
</comment>
<dbReference type="GO" id="GO:0003677">
    <property type="term" value="F:DNA binding"/>
    <property type="evidence" value="ECO:0007669"/>
    <property type="project" value="UniProtKB-KW"/>
</dbReference>